<dbReference type="EMBL" id="JANILD010000002">
    <property type="protein sequence ID" value="MCQ9303081.1"/>
    <property type="molecule type" value="Genomic_DNA"/>
</dbReference>
<dbReference type="Proteomes" id="UP001204068">
    <property type="component" value="Unassembled WGS sequence"/>
</dbReference>
<dbReference type="InterPro" id="IPR021739">
    <property type="entry name" value="SaV-like"/>
</dbReference>
<dbReference type="AlphaFoldDB" id="A0AAW5LFW5"/>
<dbReference type="Pfam" id="PF11753">
    <property type="entry name" value="DUF3310"/>
    <property type="match status" value="1"/>
</dbReference>
<gene>
    <name evidence="1" type="ORF">NQ032_05520</name>
</gene>
<evidence type="ECO:0000313" key="1">
    <source>
        <dbReference type="EMBL" id="MCQ9303081.1"/>
    </source>
</evidence>
<sequence length="192" mass="22089">MEFKAGDRVHVTRLNGDNVEFYATLKETRTDGVFCLIDCTYHRYETVQVYTPKSFVFGPDKTDYYTLSTDENKGLRWSNGSSAEGTPIMCDEEDTEEPVIQRVEDIEQAIEQQRVYIEKLKHDPVNKPSHYMLGDIEVKDIIAIVADKYHKGSVAHNVASALEYQMRAPEKNGLEDIKKARKCLDFAIENWE</sequence>
<accession>A0AAW5LFW5</accession>
<protein>
    <submittedName>
        <fullName evidence="1">DUF3310 domain-containing protein</fullName>
    </submittedName>
</protein>
<name>A0AAW5LFW5_MAMSC</name>
<reference evidence="1" key="1">
    <citation type="submission" date="2022-07" db="EMBL/GenBank/DDBJ databases">
        <title>Bacterial species isolated from the porcine tonsil microbiota.</title>
        <authorList>
            <person name="Oliveira I.M.F."/>
        </authorList>
    </citation>
    <scope>NUCLEOTIDE SEQUENCE</scope>
    <source>
        <strain evidence="1">8QC2O2</strain>
    </source>
</reference>
<comment type="caution">
    <text evidence="1">The sequence shown here is derived from an EMBL/GenBank/DDBJ whole genome shotgun (WGS) entry which is preliminary data.</text>
</comment>
<evidence type="ECO:0000313" key="2">
    <source>
        <dbReference type="Proteomes" id="UP001204068"/>
    </source>
</evidence>
<proteinExistence type="predicted"/>
<dbReference type="RefSeq" id="WP_257099491.1">
    <property type="nucleotide sequence ID" value="NZ_JANILD010000002.1"/>
</dbReference>
<organism evidence="1 2">
    <name type="scientific">Mammaliicoccus sciuri</name>
    <name type="common">Staphylococcus sciuri</name>
    <dbReference type="NCBI Taxonomy" id="1296"/>
    <lineage>
        <taxon>Bacteria</taxon>
        <taxon>Bacillati</taxon>
        <taxon>Bacillota</taxon>
        <taxon>Bacilli</taxon>
        <taxon>Bacillales</taxon>
        <taxon>Staphylococcaceae</taxon>
        <taxon>Mammaliicoccus</taxon>
    </lineage>
</organism>